<accession>A0A9P0HUG1</accession>
<dbReference type="Gene3D" id="2.30.29.30">
    <property type="entry name" value="Pleckstrin-homology domain (PH domain)/Phosphotyrosine-binding domain (PTB)"/>
    <property type="match status" value="1"/>
</dbReference>
<comment type="caution">
    <text evidence="2">The sequence shown here is derived from an EMBL/GenBank/DDBJ whole genome shotgun (WGS) entry which is preliminary data.</text>
</comment>
<dbReference type="PROSITE" id="PS50003">
    <property type="entry name" value="PH_DOMAIN"/>
    <property type="match status" value="1"/>
</dbReference>
<evidence type="ECO:0000313" key="3">
    <source>
        <dbReference type="Proteomes" id="UP001152798"/>
    </source>
</evidence>
<evidence type="ECO:0000259" key="1">
    <source>
        <dbReference type="PROSITE" id="PS50003"/>
    </source>
</evidence>
<dbReference type="InterPro" id="IPR001849">
    <property type="entry name" value="PH_domain"/>
</dbReference>
<gene>
    <name evidence="2" type="ORF">NEZAVI_LOCUS15943</name>
</gene>
<dbReference type="EMBL" id="CAKMRH010000004">
    <property type="protein sequence ID" value="CAH1408409.1"/>
    <property type="molecule type" value="Genomic_DNA"/>
</dbReference>
<organism evidence="2 3">
    <name type="scientific">Nezara viridula</name>
    <name type="common">Southern green stink bug</name>
    <name type="synonym">Cimex viridulus</name>
    <dbReference type="NCBI Taxonomy" id="85310"/>
    <lineage>
        <taxon>Eukaryota</taxon>
        <taxon>Metazoa</taxon>
        <taxon>Ecdysozoa</taxon>
        <taxon>Arthropoda</taxon>
        <taxon>Hexapoda</taxon>
        <taxon>Insecta</taxon>
        <taxon>Pterygota</taxon>
        <taxon>Neoptera</taxon>
        <taxon>Paraneoptera</taxon>
        <taxon>Hemiptera</taxon>
        <taxon>Heteroptera</taxon>
        <taxon>Panheteroptera</taxon>
        <taxon>Pentatomomorpha</taxon>
        <taxon>Pentatomoidea</taxon>
        <taxon>Pentatomidae</taxon>
        <taxon>Pentatominae</taxon>
        <taxon>Nezara</taxon>
    </lineage>
</organism>
<dbReference type="Pfam" id="PF00169">
    <property type="entry name" value="PH"/>
    <property type="match status" value="1"/>
</dbReference>
<keyword evidence="3" id="KW-1185">Reference proteome</keyword>
<protein>
    <recommendedName>
        <fullName evidence="1">PH domain-containing protein</fullName>
    </recommendedName>
</protein>
<dbReference type="Proteomes" id="UP001152798">
    <property type="component" value="Unassembled WGS sequence"/>
</dbReference>
<evidence type="ECO:0000313" key="2">
    <source>
        <dbReference type="EMBL" id="CAH1408409.1"/>
    </source>
</evidence>
<dbReference type="SUPFAM" id="SSF50729">
    <property type="entry name" value="PH domain-like"/>
    <property type="match status" value="1"/>
</dbReference>
<proteinExistence type="predicted"/>
<sequence>MGEITSSAGTHRYAMPSVIASLAARSASSFPYCFAISYRKETLRQYELRASSESECKAWIEAIREAR</sequence>
<dbReference type="AlphaFoldDB" id="A0A9P0HUG1"/>
<reference evidence="2" key="1">
    <citation type="submission" date="2022-01" db="EMBL/GenBank/DDBJ databases">
        <authorList>
            <person name="King R."/>
        </authorList>
    </citation>
    <scope>NUCLEOTIDE SEQUENCE</scope>
</reference>
<dbReference type="InterPro" id="IPR011993">
    <property type="entry name" value="PH-like_dom_sf"/>
</dbReference>
<name>A0A9P0HUG1_NEZVI</name>
<dbReference type="OrthoDB" id="10254377at2759"/>
<feature type="domain" description="PH" evidence="1">
    <location>
        <begin position="1"/>
        <end position="67"/>
    </location>
</feature>